<dbReference type="EnsemblMetazoa" id="PPAI008278-RA">
    <property type="protein sequence ID" value="PPAI008278-PA"/>
    <property type="gene ID" value="PPAI008278"/>
</dbReference>
<name>A0A1B0GPY0_PHLPP</name>
<evidence type="ECO:0000313" key="2">
    <source>
        <dbReference type="Proteomes" id="UP000092462"/>
    </source>
</evidence>
<dbReference type="AlphaFoldDB" id="A0A1B0GPY0"/>
<dbReference type="Proteomes" id="UP000092462">
    <property type="component" value="Unassembled WGS sequence"/>
</dbReference>
<protein>
    <submittedName>
        <fullName evidence="1">Uncharacterized protein</fullName>
    </submittedName>
</protein>
<dbReference type="EMBL" id="AJVK01034837">
    <property type="status" value="NOT_ANNOTATED_CDS"/>
    <property type="molecule type" value="Genomic_DNA"/>
</dbReference>
<evidence type="ECO:0000313" key="1">
    <source>
        <dbReference type="EnsemblMetazoa" id="PPAI008278-PA"/>
    </source>
</evidence>
<reference evidence="1" key="1">
    <citation type="submission" date="2022-08" db="UniProtKB">
        <authorList>
            <consortium name="EnsemblMetazoa"/>
        </authorList>
    </citation>
    <scope>IDENTIFICATION</scope>
    <source>
        <strain evidence="1">Israel</strain>
    </source>
</reference>
<dbReference type="EMBL" id="AJVK01034838">
    <property type="status" value="NOT_ANNOTATED_CDS"/>
    <property type="molecule type" value="Genomic_DNA"/>
</dbReference>
<dbReference type="VEuPathDB" id="VectorBase:PPAPM1_005659"/>
<proteinExistence type="predicted"/>
<sequence length="97" mass="11266">MSVQTILLDFSIDPQRLGDEVSRKEVRKNIEEALESYLPNLRFVYDMITEDGYFGMYMDKAGVVVSVRFFVAPGLITINIEYFKENTEQPKVSLENY</sequence>
<keyword evidence="2" id="KW-1185">Reference proteome</keyword>
<dbReference type="VEuPathDB" id="VectorBase:PPAI008278"/>
<organism evidence="1 2">
    <name type="scientific">Phlebotomus papatasi</name>
    <name type="common">Sandfly</name>
    <dbReference type="NCBI Taxonomy" id="29031"/>
    <lineage>
        <taxon>Eukaryota</taxon>
        <taxon>Metazoa</taxon>
        <taxon>Ecdysozoa</taxon>
        <taxon>Arthropoda</taxon>
        <taxon>Hexapoda</taxon>
        <taxon>Insecta</taxon>
        <taxon>Pterygota</taxon>
        <taxon>Neoptera</taxon>
        <taxon>Endopterygota</taxon>
        <taxon>Diptera</taxon>
        <taxon>Nematocera</taxon>
        <taxon>Psychodoidea</taxon>
        <taxon>Psychodidae</taxon>
        <taxon>Phlebotomus</taxon>
        <taxon>Phlebotomus</taxon>
    </lineage>
</organism>
<accession>A0A1B0GPY0</accession>